<organism evidence="1">
    <name type="scientific">Anguilla anguilla</name>
    <name type="common">European freshwater eel</name>
    <name type="synonym">Muraena anguilla</name>
    <dbReference type="NCBI Taxonomy" id="7936"/>
    <lineage>
        <taxon>Eukaryota</taxon>
        <taxon>Metazoa</taxon>
        <taxon>Chordata</taxon>
        <taxon>Craniata</taxon>
        <taxon>Vertebrata</taxon>
        <taxon>Euteleostomi</taxon>
        <taxon>Actinopterygii</taxon>
        <taxon>Neopterygii</taxon>
        <taxon>Teleostei</taxon>
        <taxon>Anguilliformes</taxon>
        <taxon>Anguillidae</taxon>
        <taxon>Anguilla</taxon>
    </lineage>
</organism>
<evidence type="ECO:0000313" key="1">
    <source>
        <dbReference type="EMBL" id="JAH40977.1"/>
    </source>
</evidence>
<proteinExistence type="predicted"/>
<sequence length="38" mass="4646">MNLKWPQYSCLWTKISLNRGLKTKKKDQHSGYHHIYKN</sequence>
<dbReference type="EMBL" id="GBXM01067600">
    <property type="protein sequence ID" value="JAH40977.1"/>
    <property type="molecule type" value="Transcribed_RNA"/>
</dbReference>
<dbReference type="AlphaFoldDB" id="A0A0E9SIA4"/>
<name>A0A0E9SIA4_ANGAN</name>
<reference evidence="1" key="2">
    <citation type="journal article" date="2015" name="Fish Shellfish Immunol.">
        <title>Early steps in the European eel (Anguilla anguilla)-Vibrio vulnificus interaction in the gills: Role of the RtxA13 toxin.</title>
        <authorList>
            <person name="Callol A."/>
            <person name="Pajuelo D."/>
            <person name="Ebbesson L."/>
            <person name="Teles M."/>
            <person name="MacKenzie S."/>
            <person name="Amaro C."/>
        </authorList>
    </citation>
    <scope>NUCLEOTIDE SEQUENCE</scope>
</reference>
<reference evidence="1" key="1">
    <citation type="submission" date="2014-11" db="EMBL/GenBank/DDBJ databases">
        <authorList>
            <person name="Amaro Gonzalez C."/>
        </authorList>
    </citation>
    <scope>NUCLEOTIDE SEQUENCE</scope>
</reference>
<accession>A0A0E9SIA4</accession>
<protein>
    <submittedName>
        <fullName evidence="1">Uncharacterized protein</fullName>
    </submittedName>
</protein>